<comment type="caution">
    <text evidence="1">The sequence shown here is derived from an EMBL/GenBank/DDBJ whole genome shotgun (WGS) entry which is preliminary data.</text>
</comment>
<name>A0AAD5DEE0_AMBAR</name>
<evidence type="ECO:0000313" key="2">
    <source>
        <dbReference type="Proteomes" id="UP001206925"/>
    </source>
</evidence>
<dbReference type="EMBL" id="JAMZMK010000505">
    <property type="protein sequence ID" value="KAI7756230.1"/>
    <property type="molecule type" value="Genomic_DNA"/>
</dbReference>
<dbReference type="AlphaFoldDB" id="A0AAD5DEE0"/>
<gene>
    <name evidence="1" type="ORF">M8C21_005343</name>
</gene>
<accession>A0AAD5DEE0</accession>
<reference evidence="1" key="1">
    <citation type="submission" date="2022-06" db="EMBL/GenBank/DDBJ databases">
        <title>Uncovering the hologenomic basis of an extraordinary plant invasion.</title>
        <authorList>
            <person name="Bieker V.C."/>
            <person name="Martin M.D."/>
            <person name="Gilbert T."/>
            <person name="Hodgins K."/>
            <person name="Battlay P."/>
            <person name="Petersen B."/>
            <person name="Wilson J."/>
        </authorList>
    </citation>
    <scope>NUCLEOTIDE SEQUENCE</scope>
    <source>
        <strain evidence="1">AA19_3_7</strain>
        <tissue evidence="1">Leaf</tissue>
    </source>
</reference>
<keyword evidence="2" id="KW-1185">Reference proteome</keyword>
<organism evidence="1 2">
    <name type="scientific">Ambrosia artemisiifolia</name>
    <name type="common">Common ragweed</name>
    <dbReference type="NCBI Taxonomy" id="4212"/>
    <lineage>
        <taxon>Eukaryota</taxon>
        <taxon>Viridiplantae</taxon>
        <taxon>Streptophyta</taxon>
        <taxon>Embryophyta</taxon>
        <taxon>Tracheophyta</taxon>
        <taxon>Spermatophyta</taxon>
        <taxon>Magnoliopsida</taxon>
        <taxon>eudicotyledons</taxon>
        <taxon>Gunneridae</taxon>
        <taxon>Pentapetalae</taxon>
        <taxon>asterids</taxon>
        <taxon>campanulids</taxon>
        <taxon>Asterales</taxon>
        <taxon>Asteraceae</taxon>
        <taxon>Asteroideae</taxon>
        <taxon>Heliantheae alliance</taxon>
        <taxon>Heliantheae</taxon>
        <taxon>Ambrosia</taxon>
    </lineage>
</organism>
<proteinExistence type="predicted"/>
<sequence>MVYRHPILLNRGAESMASPSTNDSDGVPSPIHCQPAPSTENPSVTAMVVGLFKALFRNRLKYNLRFYLRNFLFGIGSTVIEVGQGGLSNHFCSEILGVVMPYGLIVDRRVVVDASCQRMRVIQAIKDIIDICELKEGG</sequence>
<protein>
    <submittedName>
        <fullName evidence="1">Uncharacterized protein</fullName>
    </submittedName>
</protein>
<evidence type="ECO:0000313" key="1">
    <source>
        <dbReference type="EMBL" id="KAI7756230.1"/>
    </source>
</evidence>
<dbReference type="Proteomes" id="UP001206925">
    <property type="component" value="Unassembled WGS sequence"/>
</dbReference>